<evidence type="ECO:0000313" key="2">
    <source>
        <dbReference type="Proteomes" id="UP001044222"/>
    </source>
</evidence>
<protein>
    <submittedName>
        <fullName evidence="1">Uncharacterized protein</fullName>
    </submittedName>
</protein>
<organism evidence="1 2">
    <name type="scientific">Anguilla anguilla</name>
    <name type="common">European freshwater eel</name>
    <name type="synonym">Muraena anguilla</name>
    <dbReference type="NCBI Taxonomy" id="7936"/>
    <lineage>
        <taxon>Eukaryota</taxon>
        <taxon>Metazoa</taxon>
        <taxon>Chordata</taxon>
        <taxon>Craniata</taxon>
        <taxon>Vertebrata</taxon>
        <taxon>Euteleostomi</taxon>
        <taxon>Actinopterygii</taxon>
        <taxon>Neopterygii</taxon>
        <taxon>Teleostei</taxon>
        <taxon>Anguilliformes</taxon>
        <taxon>Anguillidae</taxon>
        <taxon>Anguilla</taxon>
    </lineage>
</organism>
<sequence>MMKLQMSFVYHKRTMRFTTLSHFYDEKTKLKFPELGLGGHFFLKKRRKKTIGAFHFSLAVPVSDSVEIQVV</sequence>
<comment type="caution">
    <text evidence="1">The sequence shown here is derived from an EMBL/GenBank/DDBJ whole genome shotgun (WGS) entry which is preliminary data.</text>
</comment>
<dbReference type="AlphaFoldDB" id="A0A9D3RXD1"/>
<accession>A0A9D3RXD1</accession>
<evidence type="ECO:0000313" key="1">
    <source>
        <dbReference type="EMBL" id="KAG5846718.1"/>
    </source>
</evidence>
<name>A0A9D3RXD1_ANGAN</name>
<dbReference type="Proteomes" id="UP001044222">
    <property type="component" value="Unassembled WGS sequence"/>
</dbReference>
<proteinExistence type="predicted"/>
<keyword evidence="2" id="KW-1185">Reference proteome</keyword>
<reference evidence="1" key="1">
    <citation type="submission" date="2021-01" db="EMBL/GenBank/DDBJ databases">
        <title>A chromosome-scale assembly of European eel, Anguilla anguilla.</title>
        <authorList>
            <person name="Henkel C."/>
            <person name="Jong-Raadsen S.A."/>
            <person name="Dufour S."/>
            <person name="Weltzien F.-A."/>
            <person name="Palstra A.P."/>
            <person name="Pelster B."/>
            <person name="Spaink H.P."/>
            <person name="Van Den Thillart G.E."/>
            <person name="Jansen H."/>
            <person name="Zahm M."/>
            <person name="Klopp C."/>
            <person name="Cedric C."/>
            <person name="Louis A."/>
            <person name="Berthelot C."/>
            <person name="Parey E."/>
            <person name="Roest Crollius H."/>
            <person name="Montfort J."/>
            <person name="Robinson-Rechavi M."/>
            <person name="Bucao C."/>
            <person name="Bouchez O."/>
            <person name="Gislard M."/>
            <person name="Lluch J."/>
            <person name="Milhes M."/>
            <person name="Lampietro C."/>
            <person name="Lopez Roques C."/>
            <person name="Donnadieu C."/>
            <person name="Braasch I."/>
            <person name="Desvignes T."/>
            <person name="Postlethwait J."/>
            <person name="Bobe J."/>
            <person name="Guiguen Y."/>
            <person name="Dirks R."/>
        </authorList>
    </citation>
    <scope>NUCLEOTIDE SEQUENCE</scope>
    <source>
        <strain evidence="1">Tag_6206</strain>
        <tissue evidence="1">Liver</tissue>
    </source>
</reference>
<gene>
    <name evidence="1" type="ORF">ANANG_G00117930</name>
</gene>
<dbReference type="EMBL" id="JAFIRN010000006">
    <property type="protein sequence ID" value="KAG5846718.1"/>
    <property type="molecule type" value="Genomic_DNA"/>
</dbReference>